<accession>A0A075JJA3</accession>
<dbReference type="Proteomes" id="UP000027986">
    <property type="component" value="Chromosome"/>
</dbReference>
<evidence type="ECO:0000259" key="2">
    <source>
        <dbReference type="Pfam" id="PF01145"/>
    </source>
</evidence>
<evidence type="ECO:0000313" key="4">
    <source>
        <dbReference type="Proteomes" id="UP000027986"/>
    </source>
</evidence>
<dbReference type="Pfam" id="PF01145">
    <property type="entry name" value="Band_7"/>
    <property type="match status" value="1"/>
</dbReference>
<dbReference type="AlphaFoldDB" id="A0A075JJA3"/>
<dbReference type="InterPro" id="IPR001107">
    <property type="entry name" value="Band_7"/>
</dbReference>
<dbReference type="PANTHER" id="PTHR42911">
    <property type="entry name" value="MODULATOR OF FTSH PROTEASE HFLC"/>
    <property type="match status" value="1"/>
</dbReference>
<dbReference type="KEGG" id="dni:HX89_11360"/>
<keyword evidence="1" id="KW-1133">Transmembrane helix</keyword>
<organism evidence="3 4">
    <name type="scientific">Dermacoccus nishinomiyaensis</name>
    <dbReference type="NCBI Taxonomy" id="1274"/>
    <lineage>
        <taxon>Bacteria</taxon>
        <taxon>Bacillati</taxon>
        <taxon>Actinomycetota</taxon>
        <taxon>Actinomycetes</taxon>
        <taxon>Micrococcales</taxon>
        <taxon>Dermacoccaceae</taxon>
        <taxon>Dermacoccus</taxon>
    </lineage>
</organism>
<reference evidence="3 4" key="1">
    <citation type="submission" date="2014-07" db="EMBL/GenBank/DDBJ databases">
        <title>Genome Sequencing of Dermacoccus nishinomiyaensis.</title>
        <authorList>
            <person name="Hong K.W."/>
            <person name="Chan K.G."/>
        </authorList>
    </citation>
    <scope>NUCLEOTIDE SEQUENCE [LARGE SCALE GENOMIC DNA]</scope>
    <source>
        <strain evidence="3 4">M25</strain>
    </source>
</reference>
<name>A0A075JJA3_9MICO</name>
<dbReference type="PANTHER" id="PTHR42911:SF2">
    <property type="entry name" value="PROHIBITIN FAMILY PROTEIN"/>
    <property type="match status" value="1"/>
</dbReference>
<sequence length="287" mass="30518">MFLHAARPEAPSTRARARLAYLVSAACATLAVIVLAVASSVVVPTKEIGVVTTFGKPTGSLSNGFHLKAPWQKVTYMDAAIQTDSHTADDKSCINVRIAHQATACVDASIRWRIRPDASDALFQNYREFSSIRSSLVDRQLSSSLNKEFASYDALAVDEKGNPTTPTLAKLSDDATKDMRDQIGDQIEVLSVIIPVIKLDDNTQSKANALLAQVAQTRIAEQGVKTAEQQAKANEAIAKSVSKDPNVLVSKCLDMVEGGKVTLPAGFSCWPSSGSAVVVPATGSSSK</sequence>
<evidence type="ECO:0000256" key="1">
    <source>
        <dbReference type="SAM" id="Phobius"/>
    </source>
</evidence>
<keyword evidence="1" id="KW-0472">Membrane</keyword>
<feature type="domain" description="Band 7" evidence="2">
    <location>
        <begin position="42"/>
        <end position="231"/>
    </location>
</feature>
<gene>
    <name evidence="3" type="ORF">HX89_11360</name>
</gene>
<keyword evidence="1" id="KW-0812">Transmembrane</keyword>
<feature type="transmembrane region" description="Helical" evidence="1">
    <location>
        <begin position="21"/>
        <end position="43"/>
    </location>
</feature>
<evidence type="ECO:0000313" key="3">
    <source>
        <dbReference type="EMBL" id="AIF41437.1"/>
    </source>
</evidence>
<protein>
    <recommendedName>
        <fullName evidence="2">Band 7 domain-containing protein</fullName>
    </recommendedName>
</protein>
<keyword evidence="4" id="KW-1185">Reference proteome</keyword>
<dbReference type="HOGENOM" id="CLU_067760_0_0_11"/>
<dbReference type="EMBL" id="CP008889">
    <property type="protein sequence ID" value="AIF41437.1"/>
    <property type="molecule type" value="Genomic_DNA"/>
</dbReference>
<proteinExistence type="predicted"/>
<dbReference type="eggNOG" id="COG0330">
    <property type="taxonomic scope" value="Bacteria"/>
</dbReference>